<dbReference type="InterPro" id="IPR029016">
    <property type="entry name" value="GAF-like_dom_sf"/>
</dbReference>
<proteinExistence type="predicted"/>
<dbReference type="SUPFAM" id="SSF55781">
    <property type="entry name" value="GAF domain-like"/>
    <property type="match status" value="1"/>
</dbReference>
<dbReference type="RefSeq" id="WP_252168824.1">
    <property type="nucleotide sequence ID" value="NZ_CP084931.1"/>
</dbReference>
<dbReference type="Pfam" id="PF01590">
    <property type="entry name" value="GAF"/>
    <property type="match status" value="1"/>
</dbReference>
<feature type="domain" description="GAF" evidence="1">
    <location>
        <begin position="35"/>
        <end position="160"/>
    </location>
</feature>
<sequence length="168" mass="17622">MTVPFFSAAPRPANEAERQRMVERSGVLGLVATPALDEIVAAAAALCATPAAALSIIDRDRQWFVASHGIMARQTSRACAFCAHAILTPEQLFCVPDAREDARFAGNPLVLDGVRIRFYAAAPLAVAPGLALGALCVFDAAPRACVPDTLATLGTLAARATRLILPRA</sequence>
<dbReference type="PANTHER" id="PTHR43102">
    <property type="entry name" value="SLR1143 PROTEIN"/>
    <property type="match status" value="1"/>
</dbReference>
<evidence type="ECO:0000313" key="2">
    <source>
        <dbReference type="EMBL" id="USI75010.1"/>
    </source>
</evidence>
<protein>
    <submittedName>
        <fullName evidence="2">GAF domain-containing protein</fullName>
    </submittedName>
</protein>
<evidence type="ECO:0000313" key="3">
    <source>
        <dbReference type="Proteomes" id="UP001056937"/>
    </source>
</evidence>
<dbReference type="Gene3D" id="3.30.450.40">
    <property type="match status" value="1"/>
</dbReference>
<organism evidence="2 3">
    <name type="scientific">Sphingomonas morindae</name>
    <dbReference type="NCBI Taxonomy" id="1541170"/>
    <lineage>
        <taxon>Bacteria</taxon>
        <taxon>Pseudomonadati</taxon>
        <taxon>Pseudomonadota</taxon>
        <taxon>Alphaproteobacteria</taxon>
        <taxon>Sphingomonadales</taxon>
        <taxon>Sphingomonadaceae</taxon>
        <taxon>Sphingomonas</taxon>
    </lineage>
</organism>
<evidence type="ECO:0000259" key="1">
    <source>
        <dbReference type="Pfam" id="PF01590"/>
    </source>
</evidence>
<dbReference type="InterPro" id="IPR003018">
    <property type="entry name" value="GAF"/>
</dbReference>
<accession>A0ABY4XDF1</accession>
<reference evidence="2" key="1">
    <citation type="journal article" date="2022" name="Toxins">
        <title>Genomic Analysis of Sphingopyxis sp. USTB-05 for Biodegrading Cyanobacterial Hepatotoxins.</title>
        <authorList>
            <person name="Liu C."/>
            <person name="Xu Q."/>
            <person name="Zhao Z."/>
            <person name="Zhang H."/>
            <person name="Liu X."/>
            <person name="Yin C."/>
            <person name="Liu Y."/>
            <person name="Yan H."/>
        </authorList>
    </citation>
    <scope>NUCLEOTIDE SEQUENCE</scope>
    <source>
        <strain evidence="2">NBD5</strain>
    </source>
</reference>
<name>A0ABY4XDF1_9SPHN</name>
<dbReference type="EMBL" id="CP084931">
    <property type="protein sequence ID" value="USI75010.1"/>
    <property type="molecule type" value="Genomic_DNA"/>
</dbReference>
<dbReference type="PANTHER" id="PTHR43102:SF2">
    <property type="entry name" value="GAF DOMAIN-CONTAINING PROTEIN"/>
    <property type="match status" value="1"/>
</dbReference>
<gene>
    <name evidence="2" type="ORF">LHA26_17750</name>
</gene>
<keyword evidence="3" id="KW-1185">Reference proteome</keyword>
<dbReference type="Proteomes" id="UP001056937">
    <property type="component" value="Chromosome 2"/>
</dbReference>